<dbReference type="Pfam" id="PF17131">
    <property type="entry name" value="LolA_like"/>
    <property type="match status" value="1"/>
</dbReference>
<evidence type="ECO:0000259" key="1">
    <source>
        <dbReference type="Pfam" id="PF17131"/>
    </source>
</evidence>
<sequence>MQLRAAEAVSDATLSQWIHEAERVLRGRSSAAVMKMHIERSDYQRSYDLMVLSDDRSEPGKVLIRMLGPALWRGNATLKVGERISFYDPRSRRITVMGSSMLADNWMGSHFSNDDLMRETDLARHYGYELLQKTRDKDELGRPVERALLRLSPKPAAPVAWGKVEYQLQLLEGGKGASVLPLQVDYFRRADDTQAQRSLRYSQLKPLEGRVLPTRLTMKALDKPDEYTQIDYVRLKFDSDFGADDFSERALR</sequence>
<evidence type="ECO:0000313" key="3">
    <source>
        <dbReference type="Proteomes" id="UP000235916"/>
    </source>
</evidence>
<keyword evidence="3" id="KW-1185">Reference proteome</keyword>
<dbReference type="CDD" id="cd16329">
    <property type="entry name" value="LolA_like"/>
    <property type="match status" value="1"/>
</dbReference>
<comment type="caution">
    <text evidence="2">The sequence shown here is derived from an EMBL/GenBank/DDBJ whole genome shotgun (WGS) entry which is preliminary data.</text>
</comment>
<accession>A0A2N8L1J3</accession>
<keyword evidence="2" id="KW-0449">Lipoprotein</keyword>
<dbReference type="EMBL" id="POSP01000003">
    <property type="protein sequence ID" value="PND39552.1"/>
    <property type="molecule type" value="Genomic_DNA"/>
</dbReference>
<feature type="domain" description="Uncharacterized protein TP-0789" evidence="1">
    <location>
        <begin position="61"/>
        <end position="252"/>
    </location>
</feature>
<proteinExistence type="predicted"/>
<name>A0A2N8L1J3_9BURK</name>
<dbReference type="AlphaFoldDB" id="A0A2N8L1J3"/>
<dbReference type="OrthoDB" id="9803781at2"/>
<dbReference type="InterPro" id="IPR033399">
    <property type="entry name" value="TP_0789-like"/>
</dbReference>
<protein>
    <submittedName>
        <fullName evidence="2">Outer membrane lipoprotein-sorting protein</fullName>
    </submittedName>
</protein>
<organism evidence="2 3">
    <name type="scientific">Kinneretia aquatilis</name>
    <dbReference type="NCBI Taxonomy" id="2070761"/>
    <lineage>
        <taxon>Bacteria</taxon>
        <taxon>Pseudomonadati</taxon>
        <taxon>Pseudomonadota</taxon>
        <taxon>Betaproteobacteria</taxon>
        <taxon>Burkholderiales</taxon>
        <taxon>Sphaerotilaceae</taxon>
        <taxon>Roseateles</taxon>
    </lineage>
</organism>
<evidence type="ECO:0000313" key="2">
    <source>
        <dbReference type="EMBL" id="PND39552.1"/>
    </source>
</evidence>
<gene>
    <name evidence="2" type="ORF">C1O66_04410</name>
</gene>
<reference evidence="2 3" key="1">
    <citation type="submission" date="2018-01" db="EMBL/GenBank/DDBJ databases">
        <title>Draft genome sequence of Paucibacter aquatile CR182 isolated from freshwater of the Nakdong River.</title>
        <authorList>
            <person name="Choi A."/>
            <person name="Chung E.J."/>
        </authorList>
    </citation>
    <scope>NUCLEOTIDE SEQUENCE [LARGE SCALE GENOMIC DNA]</scope>
    <source>
        <strain evidence="2 3">CR182</strain>
    </source>
</reference>
<dbReference type="Gene3D" id="2.50.20.10">
    <property type="entry name" value="Lipoprotein localisation LolA/LolB/LppX"/>
    <property type="match status" value="1"/>
</dbReference>
<dbReference type="Proteomes" id="UP000235916">
    <property type="component" value="Unassembled WGS sequence"/>
</dbReference>